<dbReference type="AlphaFoldDB" id="A0A4Y3R2J8"/>
<reference evidence="3 4" key="1">
    <citation type="submission" date="2019-06" db="EMBL/GenBank/DDBJ databases">
        <title>Whole genome shotgun sequence of Streptomyces cacaoi subsp. cacaoi NBRC 12748.</title>
        <authorList>
            <person name="Hosoyama A."/>
            <person name="Uohara A."/>
            <person name="Ohji S."/>
            <person name="Ichikawa N."/>
        </authorList>
    </citation>
    <scope>NUCLEOTIDE SEQUENCE [LARGE SCALE GENOMIC DNA]</scope>
    <source>
        <strain evidence="3 4">NBRC 12748</strain>
    </source>
</reference>
<feature type="region of interest" description="Disordered" evidence="1">
    <location>
        <begin position="1"/>
        <end position="28"/>
    </location>
</feature>
<feature type="transmembrane region" description="Helical" evidence="2">
    <location>
        <begin position="119"/>
        <end position="138"/>
    </location>
</feature>
<feature type="compositionally biased region" description="Gly residues" evidence="1">
    <location>
        <begin position="1"/>
        <end position="11"/>
    </location>
</feature>
<comment type="caution">
    <text evidence="3">The sequence shown here is derived from an EMBL/GenBank/DDBJ whole genome shotgun (WGS) entry which is preliminary data.</text>
</comment>
<keyword evidence="2" id="KW-0812">Transmembrane</keyword>
<feature type="transmembrane region" description="Helical" evidence="2">
    <location>
        <begin position="37"/>
        <end position="65"/>
    </location>
</feature>
<protein>
    <submittedName>
        <fullName evidence="3">Uncharacterized protein</fullName>
    </submittedName>
</protein>
<sequence>MRGAARGGFRGGMAEEASTEGERAAVRGSRGNTRDAWAWVAPSLASVLVAPVLAHTFLALGVARLTCDTVCGPAVPHTVDPGHRAVTALLACCLTAGTALLCGSWALPRRLRNRRARVCFALAAVPLTVCGALLLHAGG</sequence>
<dbReference type="EMBL" id="BJMM01000024">
    <property type="protein sequence ID" value="GEB51811.1"/>
    <property type="molecule type" value="Genomic_DNA"/>
</dbReference>
<evidence type="ECO:0000313" key="4">
    <source>
        <dbReference type="Proteomes" id="UP000319210"/>
    </source>
</evidence>
<dbReference type="Proteomes" id="UP000319210">
    <property type="component" value="Unassembled WGS sequence"/>
</dbReference>
<gene>
    <name evidence="3" type="ORF">SCA03_43620</name>
</gene>
<evidence type="ECO:0000313" key="3">
    <source>
        <dbReference type="EMBL" id="GEB51811.1"/>
    </source>
</evidence>
<keyword evidence="2" id="KW-1133">Transmembrane helix</keyword>
<evidence type="ECO:0000256" key="1">
    <source>
        <dbReference type="SAM" id="MobiDB-lite"/>
    </source>
</evidence>
<proteinExistence type="predicted"/>
<feature type="transmembrane region" description="Helical" evidence="2">
    <location>
        <begin position="85"/>
        <end position="107"/>
    </location>
</feature>
<evidence type="ECO:0000256" key="2">
    <source>
        <dbReference type="SAM" id="Phobius"/>
    </source>
</evidence>
<organism evidence="3 4">
    <name type="scientific">Streptomyces cacaoi</name>
    <dbReference type="NCBI Taxonomy" id="1898"/>
    <lineage>
        <taxon>Bacteria</taxon>
        <taxon>Bacillati</taxon>
        <taxon>Actinomycetota</taxon>
        <taxon>Actinomycetes</taxon>
        <taxon>Kitasatosporales</taxon>
        <taxon>Streptomycetaceae</taxon>
        <taxon>Streptomyces</taxon>
    </lineage>
</organism>
<keyword evidence="2" id="KW-0472">Membrane</keyword>
<name>A0A4Y3R2J8_STRCI</name>
<keyword evidence="4" id="KW-1185">Reference proteome</keyword>
<accession>A0A4Y3R2J8</accession>